<feature type="non-terminal residue" evidence="1">
    <location>
        <position position="50"/>
    </location>
</feature>
<reference evidence="1" key="2">
    <citation type="submission" date="2012-12" db="EMBL/GenBank/DDBJ databases">
        <authorList>
            <consortium name="WormBase Consortium"/>
            <person name="Ghedin E."/>
            <person name="Paulini M."/>
        </authorList>
    </citation>
    <scope>NUCLEOTIDE SEQUENCE</scope>
    <source>
        <strain evidence="1">FR3</strain>
    </source>
</reference>
<protein>
    <submittedName>
        <fullName evidence="1">Bm12712</fullName>
    </submittedName>
</protein>
<evidence type="ECO:0000313" key="1">
    <source>
        <dbReference type="EMBL" id="CDQ08368.1"/>
    </source>
</evidence>
<dbReference type="AlphaFoldDB" id="A0A1I9GBX4"/>
<name>A0A1I9GBX4_BRUMA</name>
<gene>
    <name evidence="1" type="primary">Bm12712</name>
    <name evidence="1" type="ORF">BM_Bm12712</name>
</gene>
<accession>A0A1I9GBX4</accession>
<organism evidence="1">
    <name type="scientific">Brugia malayi</name>
    <name type="common">Filarial nematode worm</name>
    <dbReference type="NCBI Taxonomy" id="6279"/>
    <lineage>
        <taxon>Eukaryota</taxon>
        <taxon>Metazoa</taxon>
        <taxon>Ecdysozoa</taxon>
        <taxon>Nematoda</taxon>
        <taxon>Chromadorea</taxon>
        <taxon>Rhabditida</taxon>
        <taxon>Spirurina</taxon>
        <taxon>Spiruromorpha</taxon>
        <taxon>Filarioidea</taxon>
        <taxon>Onchocercidae</taxon>
        <taxon>Brugia</taxon>
    </lineage>
</organism>
<proteinExistence type="predicted"/>
<sequence>MPVLGFYWMWSGTPGQAFALSMSFLCGERDHEAGPMRGTTAARLSPPGSV</sequence>
<dbReference type="EMBL" id="LN864188">
    <property type="protein sequence ID" value="CDQ08368.1"/>
    <property type="molecule type" value="Genomic_DNA"/>
</dbReference>
<reference evidence="1" key="1">
    <citation type="journal article" date="2007" name="Science">
        <title>Draft genome of the filarial nematode parasite Brugia malayi.</title>
        <authorList>
            <person name="Ghedin E."/>
            <person name="Wang S."/>
            <person name="Spiro D."/>
            <person name="Caler E."/>
            <person name="Zhao Q."/>
            <person name="Crabtree J."/>
            <person name="Allen J.E."/>
            <person name="Delcher A.L."/>
            <person name="Guiliano D.B."/>
            <person name="Miranda-Saavedra D."/>
            <person name="Angiuoli S.V."/>
            <person name="Creasy T."/>
            <person name="Amedeo P."/>
            <person name="Haas B."/>
            <person name="El-Sayed N.M."/>
            <person name="Wortman J.R."/>
            <person name="Feldblyum T."/>
            <person name="Tallon L."/>
            <person name="Schatz M."/>
            <person name="Shumway M."/>
            <person name="Koo H."/>
            <person name="Salzberg S.L."/>
            <person name="Schobel S."/>
            <person name="Pertea M."/>
            <person name="Pop M."/>
            <person name="White O."/>
            <person name="Barton G.J."/>
            <person name="Carlow C.K."/>
            <person name="Crawford M.J."/>
            <person name="Daub J."/>
            <person name="Dimmic M.W."/>
            <person name="Estes C.F."/>
            <person name="Foster J.M."/>
            <person name="Ganatra M."/>
            <person name="Gregory W.F."/>
            <person name="Johnson N.M."/>
            <person name="Jin J."/>
            <person name="Komuniecki R."/>
            <person name="Korf I."/>
            <person name="Kumar S."/>
            <person name="Laney S."/>
            <person name="Li B.W."/>
            <person name="Li W."/>
            <person name="Lindblom T.H."/>
            <person name="Lustigman S."/>
            <person name="Ma D."/>
            <person name="Maina C.V."/>
            <person name="Martin D.M."/>
            <person name="McCarter J.P."/>
            <person name="McReynolds L."/>
            <person name="Mitreva M."/>
            <person name="Nutman T.B."/>
            <person name="Parkinson J."/>
            <person name="Peregrin-Alvarez J.M."/>
            <person name="Poole C."/>
            <person name="Ren Q."/>
            <person name="Saunders L."/>
            <person name="Sluder A.E."/>
            <person name="Smith K."/>
            <person name="Stanke M."/>
            <person name="Unnasch T.R."/>
            <person name="Ware J."/>
            <person name="Wei A.D."/>
            <person name="Weil G."/>
            <person name="Williams D.J."/>
            <person name="Zhang Y."/>
            <person name="Williams S.A."/>
            <person name="Fraser-Liggett C."/>
            <person name="Slatko B."/>
            <person name="Blaxter M.L."/>
            <person name="Scott A.L."/>
        </authorList>
    </citation>
    <scope>NUCLEOTIDE SEQUENCE</scope>
    <source>
        <strain evidence="1">FR3</strain>
    </source>
</reference>